<reference evidence="1" key="1">
    <citation type="submission" date="2022-01" db="EMBL/GenBank/DDBJ databases">
        <title>Genome sequnece data of strain Bradyrhizobium sp. nov.</title>
        <authorList>
            <person name="Zhang J."/>
        </authorList>
    </citation>
    <scope>NUCLEOTIDE SEQUENCE</scope>
    <source>
        <strain evidence="1">WYCCWR 13023</strain>
    </source>
</reference>
<name>A0A9X1RJJ6_9BRAD</name>
<gene>
    <name evidence="1" type="ORF">L6654_38815</name>
</gene>
<protein>
    <submittedName>
        <fullName evidence="1">ABC transporter substrate-binding protein</fullName>
    </submittedName>
</protein>
<evidence type="ECO:0000313" key="2">
    <source>
        <dbReference type="Proteomes" id="UP001139054"/>
    </source>
</evidence>
<dbReference type="PROSITE" id="PS51318">
    <property type="entry name" value="TAT"/>
    <property type="match status" value="1"/>
</dbReference>
<dbReference type="InterPro" id="IPR007487">
    <property type="entry name" value="ABC_transpt-TYRBP-like"/>
</dbReference>
<dbReference type="InterPro" id="IPR006311">
    <property type="entry name" value="TAT_signal"/>
</dbReference>
<sequence length="333" mass="35467">MVDGMERRRFLQLTGGAAMAGPLPAWAEVGANLPVVALIGAGPEQGATARVGSLRDGIKQAGLVEGKDYRLTMRFANGDYARLQEYVKELEGSKPRIFVVLGGGVALVHQLAPNTPIVFTSIAIDPVAIGWAESYAKPGGLITGNVQNALGGWEGVFTKLLGFFKEMVPNLTRLALLELEGNLKLWGDLPQKISEQRGIEISTYPLQTVSDIADAIAAGQRDGVSAFYPSTDARLTPHIPQIVAFLSKTGKPSCGPYPAWARAGLLMSYSTDWEDQARRAGGQVAHILRGAKPGDLPIEQASKFTLVINQKTAKTLGLVVPATLLGLADEVIE</sequence>
<proteinExistence type="predicted"/>
<dbReference type="CDD" id="cd06325">
    <property type="entry name" value="PBP1_ABC_unchar_transporter"/>
    <property type="match status" value="1"/>
</dbReference>
<dbReference type="Gene3D" id="3.40.50.2300">
    <property type="match status" value="2"/>
</dbReference>
<dbReference type="EMBL" id="JAKLTY010000044">
    <property type="protein sequence ID" value="MCG2632562.1"/>
    <property type="molecule type" value="Genomic_DNA"/>
</dbReference>
<dbReference type="PANTHER" id="PTHR35271:SF1">
    <property type="entry name" value="ABC TRANSPORTER, SUBSTRATE-BINDING LIPOPROTEIN"/>
    <property type="match status" value="1"/>
</dbReference>
<dbReference type="Pfam" id="PF04392">
    <property type="entry name" value="ABC_sub_bind"/>
    <property type="match status" value="1"/>
</dbReference>
<dbReference type="Proteomes" id="UP001139054">
    <property type="component" value="Unassembled WGS sequence"/>
</dbReference>
<dbReference type="AlphaFoldDB" id="A0A9X1RJJ6"/>
<comment type="caution">
    <text evidence="1">The sequence shown here is derived from an EMBL/GenBank/DDBJ whole genome shotgun (WGS) entry which is preliminary data.</text>
</comment>
<dbReference type="RefSeq" id="WP_237891978.1">
    <property type="nucleotide sequence ID" value="NZ_JAKLTY010000044.1"/>
</dbReference>
<organism evidence="1 2">
    <name type="scientific">Bradyrhizobium zhengyangense</name>
    <dbReference type="NCBI Taxonomy" id="2911009"/>
    <lineage>
        <taxon>Bacteria</taxon>
        <taxon>Pseudomonadati</taxon>
        <taxon>Pseudomonadota</taxon>
        <taxon>Alphaproteobacteria</taxon>
        <taxon>Hyphomicrobiales</taxon>
        <taxon>Nitrobacteraceae</taxon>
        <taxon>Bradyrhizobium</taxon>
    </lineage>
</organism>
<accession>A0A9X1RJJ6</accession>
<evidence type="ECO:0000313" key="1">
    <source>
        <dbReference type="EMBL" id="MCG2632562.1"/>
    </source>
</evidence>
<dbReference type="PANTHER" id="PTHR35271">
    <property type="entry name" value="ABC TRANSPORTER, SUBSTRATE-BINDING LIPOPROTEIN-RELATED"/>
    <property type="match status" value="1"/>
</dbReference>